<dbReference type="PROSITE" id="PS51318">
    <property type="entry name" value="TAT"/>
    <property type="match status" value="1"/>
</dbReference>
<keyword evidence="1" id="KW-0732">Signal</keyword>
<dbReference type="InterPro" id="IPR006311">
    <property type="entry name" value="TAT_signal"/>
</dbReference>
<gene>
    <name evidence="2" type="ORF">SAMN05216215_106624</name>
</gene>
<name>A0A1H3SKL2_9PSEU</name>
<feature type="signal peptide" evidence="1">
    <location>
        <begin position="1"/>
        <end position="26"/>
    </location>
</feature>
<evidence type="ECO:0000313" key="2">
    <source>
        <dbReference type="EMBL" id="SDZ38208.1"/>
    </source>
</evidence>
<reference evidence="3" key="1">
    <citation type="submission" date="2016-10" db="EMBL/GenBank/DDBJ databases">
        <authorList>
            <person name="Varghese N."/>
            <person name="Submissions S."/>
        </authorList>
    </citation>
    <scope>NUCLEOTIDE SEQUENCE [LARGE SCALE GENOMIC DNA]</scope>
    <source>
        <strain evidence="3">CGMCC 4.3530</strain>
    </source>
</reference>
<dbReference type="RefSeq" id="WP_093276751.1">
    <property type="nucleotide sequence ID" value="NZ_FNOK01000066.1"/>
</dbReference>
<feature type="chain" id="PRO_5011496343" description="Heparinase II/III-like protein" evidence="1">
    <location>
        <begin position="27"/>
        <end position="594"/>
    </location>
</feature>
<dbReference type="OrthoDB" id="3495297at2"/>
<organism evidence="2 3">
    <name type="scientific">Saccharopolyspora shandongensis</name>
    <dbReference type="NCBI Taxonomy" id="418495"/>
    <lineage>
        <taxon>Bacteria</taxon>
        <taxon>Bacillati</taxon>
        <taxon>Actinomycetota</taxon>
        <taxon>Actinomycetes</taxon>
        <taxon>Pseudonocardiales</taxon>
        <taxon>Pseudonocardiaceae</taxon>
        <taxon>Saccharopolyspora</taxon>
    </lineage>
</organism>
<dbReference type="EMBL" id="FNOK01000066">
    <property type="protein sequence ID" value="SDZ38208.1"/>
    <property type="molecule type" value="Genomic_DNA"/>
</dbReference>
<dbReference type="SUPFAM" id="SSF81853">
    <property type="entry name" value="Family 10 polysaccharide lyase"/>
    <property type="match status" value="1"/>
</dbReference>
<evidence type="ECO:0000313" key="3">
    <source>
        <dbReference type="Proteomes" id="UP000199529"/>
    </source>
</evidence>
<evidence type="ECO:0008006" key="4">
    <source>
        <dbReference type="Google" id="ProtNLM"/>
    </source>
</evidence>
<dbReference type="AlphaFoldDB" id="A0A1H3SKL2"/>
<keyword evidence="3" id="KW-1185">Reference proteome</keyword>
<sequence length="594" mass="65512">MTTFSRRSLMTGAAALGLLAALPARALALPAPPPTTPIRRLFAPEEQRFAPYLRAVSPMVADMDSSGFFAGGWWRSPAVSYNARVQEHVYTLAWFATQSRTWNPYRGNADLLAALDAGLGHYLGLQHADGSWPEYSPTEHSLAATGFAMGYLSKTNALLRKANVMTQRQAQITSALSRAMTWLLNPANGRVWQPTIHYANQVTAGLAGAALALNQAPDPSLRQRLTEAFARLAANGQSPAGFFYEETGADTNYNFEVMLPEMADAWRQSNDANLVTMTRRYTDWLGYNLLREPDGSGWFANVAPNSRTTSRFYADVRPDPERTALNNQFVPVVPNLSAFLSSREDLAAARAAWAADPAPVPALVKPDTSPRILSHSIYGERYPTRAQRTAAIAELPYRRAHFTEIRSDQGQNFLFLRRPQFYLGGYFGTRRATSLARTGLTFLWHPVAGTVVQSMNNNDHACWATVFPGHVPDANGPQQAEFLGGEPYRFRYRTASGSVVTDVTVQPDQMTRSVRANAPATEQIPLVVKDSDTVALDARGLTLTRGRVVLRFDWAQPRQPAIRPASITYPGRRMHILTVPHDGTFTVTISALRS</sequence>
<proteinExistence type="predicted"/>
<dbReference type="Proteomes" id="UP000199529">
    <property type="component" value="Unassembled WGS sequence"/>
</dbReference>
<protein>
    <recommendedName>
        <fullName evidence="4">Heparinase II/III-like protein</fullName>
    </recommendedName>
</protein>
<accession>A0A1H3SKL2</accession>
<evidence type="ECO:0000256" key="1">
    <source>
        <dbReference type="SAM" id="SignalP"/>
    </source>
</evidence>